<dbReference type="SUPFAM" id="SSF54631">
    <property type="entry name" value="CBS-domain pair"/>
    <property type="match status" value="1"/>
</dbReference>
<dbReference type="STRING" id="1122209.SAMN02745752_00964"/>
<dbReference type="Pfam" id="PF00571">
    <property type="entry name" value="CBS"/>
    <property type="match status" value="2"/>
</dbReference>
<dbReference type="Gene3D" id="3.10.580.10">
    <property type="entry name" value="CBS-domain"/>
    <property type="match status" value="1"/>
</dbReference>
<evidence type="ECO:0000259" key="3">
    <source>
        <dbReference type="PROSITE" id="PS51371"/>
    </source>
</evidence>
<name>A0A1K1VGA0_9GAMM</name>
<dbReference type="InterPro" id="IPR046342">
    <property type="entry name" value="CBS_dom_sf"/>
</dbReference>
<dbReference type="OrthoDB" id="9790355at2"/>
<dbReference type="SMART" id="SM00116">
    <property type="entry name" value="CBS"/>
    <property type="match status" value="2"/>
</dbReference>
<dbReference type="Proteomes" id="UP000182350">
    <property type="component" value="Unassembled WGS sequence"/>
</dbReference>
<dbReference type="InterPro" id="IPR051257">
    <property type="entry name" value="Diverse_CBS-Domain"/>
</dbReference>
<dbReference type="PANTHER" id="PTHR43080">
    <property type="entry name" value="CBS DOMAIN-CONTAINING PROTEIN CBSX3, MITOCHONDRIAL"/>
    <property type="match status" value="1"/>
</dbReference>
<evidence type="ECO:0000256" key="1">
    <source>
        <dbReference type="ARBA" id="ARBA00023122"/>
    </source>
</evidence>
<evidence type="ECO:0000313" key="5">
    <source>
        <dbReference type="Proteomes" id="UP000182350"/>
    </source>
</evidence>
<keyword evidence="1 2" id="KW-0129">CBS domain</keyword>
<accession>A0A1K1VGA0</accession>
<evidence type="ECO:0000313" key="4">
    <source>
        <dbReference type="EMBL" id="SFX24162.1"/>
    </source>
</evidence>
<dbReference type="EMBL" id="FPJW01000002">
    <property type="protein sequence ID" value="SFX24162.1"/>
    <property type="molecule type" value="Genomic_DNA"/>
</dbReference>
<gene>
    <name evidence="4" type="ORF">SAMN02745752_00964</name>
</gene>
<dbReference type="RefSeq" id="WP_072325191.1">
    <property type="nucleotide sequence ID" value="NZ_FPJW01000002.1"/>
</dbReference>
<feature type="domain" description="CBS" evidence="3">
    <location>
        <begin position="78"/>
        <end position="134"/>
    </location>
</feature>
<sequence length="138" mass="15128">MTQHIRVRQAMSHDSFRLLASSSVEEAVTGLLQHKLPGAPVVDERGTLVGFVSEHDLLRQLLDSSYHSSSKSTVHEVMRTDVLSVDPDDSIIELAQTMSQPDKPKVYPVVENGKLVGSITRGLLLKALISNRSEAARV</sequence>
<evidence type="ECO:0000256" key="2">
    <source>
        <dbReference type="PROSITE-ProRule" id="PRU00703"/>
    </source>
</evidence>
<proteinExistence type="predicted"/>
<protein>
    <submittedName>
        <fullName evidence="4">CBS domain-containing protein</fullName>
    </submittedName>
</protein>
<dbReference type="InterPro" id="IPR000644">
    <property type="entry name" value="CBS_dom"/>
</dbReference>
<dbReference type="PANTHER" id="PTHR43080:SF2">
    <property type="entry name" value="CBS DOMAIN-CONTAINING PROTEIN"/>
    <property type="match status" value="1"/>
</dbReference>
<dbReference type="PROSITE" id="PS51371">
    <property type="entry name" value="CBS"/>
    <property type="match status" value="2"/>
</dbReference>
<organism evidence="4 5">
    <name type="scientific">Marinospirillum alkaliphilum DSM 21637</name>
    <dbReference type="NCBI Taxonomy" id="1122209"/>
    <lineage>
        <taxon>Bacteria</taxon>
        <taxon>Pseudomonadati</taxon>
        <taxon>Pseudomonadota</taxon>
        <taxon>Gammaproteobacteria</taxon>
        <taxon>Oceanospirillales</taxon>
        <taxon>Oceanospirillaceae</taxon>
        <taxon>Marinospirillum</taxon>
    </lineage>
</organism>
<reference evidence="4 5" key="1">
    <citation type="submission" date="2016-11" db="EMBL/GenBank/DDBJ databases">
        <authorList>
            <person name="Jaros S."/>
            <person name="Januszkiewicz K."/>
            <person name="Wedrychowicz H."/>
        </authorList>
    </citation>
    <scope>NUCLEOTIDE SEQUENCE [LARGE SCALE GENOMIC DNA]</scope>
    <source>
        <strain evidence="4 5">DSM 21637</strain>
    </source>
</reference>
<keyword evidence="5" id="KW-1185">Reference proteome</keyword>
<feature type="domain" description="CBS" evidence="3">
    <location>
        <begin position="11"/>
        <end position="69"/>
    </location>
</feature>
<dbReference type="AlphaFoldDB" id="A0A1K1VGA0"/>